<dbReference type="CDD" id="cd01852">
    <property type="entry name" value="AIG1"/>
    <property type="match status" value="1"/>
</dbReference>
<dbReference type="SUPFAM" id="SSF52540">
    <property type="entry name" value="P-loop containing nucleoside triphosphate hydrolases"/>
    <property type="match status" value="1"/>
</dbReference>
<dbReference type="Pfam" id="PF04548">
    <property type="entry name" value="AIG1"/>
    <property type="match status" value="1"/>
</dbReference>
<dbReference type="OrthoDB" id="8954335at2759"/>
<comment type="similarity">
    <text evidence="1">Belongs to the TRAFAC class TrmE-Era-EngA-EngB-Septin-like GTPase superfamily. AIG1/Toc34/Toc159-like paraseptin GTPase family. IAN subfamily.</text>
</comment>
<reference evidence="6" key="1">
    <citation type="submission" date="2025-08" db="UniProtKB">
        <authorList>
            <consortium name="RefSeq"/>
        </authorList>
    </citation>
    <scope>IDENTIFICATION</scope>
</reference>
<dbReference type="AlphaFoldDB" id="A0A1U8QCZ7"/>
<dbReference type="OMA" id="REAHWVS"/>
<organism evidence="5 6">
    <name type="scientific">Nelumbo nucifera</name>
    <name type="common">Sacred lotus</name>
    <dbReference type="NCBI Taxonomy" id="4432"/>
    <lineage>
        <taxon>Eukaryota</taxon>
        <taxon>Viridiplantae</taxon>
        <taxon>Streptophyta</taxon>
        <taxon>Embryophyta</taxon>
        <taxon>Tracheophyta</taxon>
        <taxon>Spermatophyta</taxon>
        <taxon>Magnoliopsida</taxon>
        <taxon>Proteales</taxon>
        <taxon>Nelumbonaceae</taxon>
        <taxon>Nelumbo</taxon>
    </lineage>
</organism>
<dbReference type="InterPro" id="IPR027417">
    <property type="entry name" value="P-loop_NTPase"/>
</dbReference>
<proteinExistence type="inferred from homology"/>
<evidence type="ECO:0000313" key="5">
    <source>
        <dbReference type="Proteomes" id="UP000189703"/>
    </source>
</evidence>
<dbReference type="KEGG" id="nnu:104586264"/>
<keyword evidence="3" id="KW-0342">GTP-binding</keyword>
<dbReference type="GeneID" id="104586264"/>
<name>A0A1U8QCZ7_NELNU</name>
<dbReference type="RefSeq" id="XP_019056196.1">
    <property type="nucleotide sequence ID" value="XM_019200651.1"/>
</dbReference>
<dbReference type="PROSITE" id="PS51720">
    <property type="entry name" value="G_AIG1"/>
    <property type="match status" value="1"/>
</dbReference>
<dbReference type="STRING" id="4432.A0A1U8QCZ7"/>
<dbReference type="Proteomes" id="UP000189703">
    <property type="component" value="Unplaced"/>
</dbReference>
<dbReference type="GO" id="GO:0003924">
    <property type="term" value="F:GTPase activity"/>
    <property type="evidence" value="ECO:0000318"/>
    <property type="project" value="GO_Central"/>
</dbReference>
<dbReference type="FunFam" id="3.40.50.300:FF:000840">
    <property type="entry name" value="Immune-associated nucleotide-binding protein 9"/>
    <property type="match status" value="1"/>
</dbReference>
<gene>
    <name evidence="6" type="primary">LOC104586264</name>
</gene>
<feature type="domain" description="AIG1-type G" evidence="4">
    <location>
        <begin position="6"/>
        <end position="213"/>
    </location>
</feature>
<dbReference type="InterPro" id="IPR045058">
    <property type="entry name" value="GIMA/IAN/Toc"/>
</dbReference>
<sequence length="338" mass="38370">MMGSSTNEITMVIVGRTGNGKSATGNSILGRNAFKARRSSGSITRHTEMQTTLLQDGKRLNVIDTPGLFDFTLGPDIVSKEIVKCIDLAKDGIHAVLMVYSIQTRFSVEEKVAFQTIQDLFDQNIVNYMIVVFTGGDMLEKDEETLQDYLIGCPKPLQEIMGLCKNRVVVFDNKSKDENKRNKQMQNLLFVVNNVIKQNNGRPYTNEHFVKLQEETKMQNQQLKEAEQKGIAKEVMSKMQAQLRKAYDNQLGQIMDMVNSNLEDSISRIKKQLEEQRAALAEEIKAARMVRGKSEAEITRLVQELAAAKTEIEQFDKKMNSRCGFRLKYGPLEIKIKF</sequence>
<accession>A0A1U8QCZ7</accession>
<dbReference type="GO" id="GO:0005525">
    <property type="term" value="F:GTP binding"/>
    <property type="evidence" value="ECO:0007669"/>
    <property type="project" value="UniProtKB-KW"/>
</dbReference>
<keyword evidence="5" id="KW-1185">Reference proteome</keyword>
<evidence type="ECO:0000256" key="1">
    <source>
        <dbReference type="ARBA" id="ARBA00008535"/>
    </source>
</evidence>
<dbReference type="eggNOG" id="ENOG502R7PE">
    <property type="taxonomic scope" value="Eukaryota"/>
</dbReference>
<evidence type="ECO:0000313" key="6">
    <source>
        <dbReference type="RefSeq" id="XP_019056196.1"/>
    </source>
</evidence>
<dbReference type="PANTHER" id="PTHR10903">
    <property type="entry name" value="GTPASE, IMAP FAMILY MEMBER-RELATED"/>
    <property type="match status" value="1"/>
</dbReference>
<keyword evidence="2" id="KW-0547">Nucleotide-binding</keyword>
<dbReference type="Gene3D" id="3.40.50.300">
    <property type="entry name" value="P-loop containing nucleotide triphosphate hydrolases"/>
    <property type="match status" value="1"/>
</dbReference>
<protein>
    <submittedName>
        <fullName evidence="6">Immune-associated nucleotide-binding protein 8-like</fullName>
    </submittedName>
</protein>
<evidence type="ECO:0000256" key="2">
    <source>
        <dbReference type="ARBA" id="ARBA00022741"/>
    </source>
</evidence>
<dbReference type="InterPro" id="IPR006703">
    <property type="entry name" value="G_AIG1"/>
</dbReference>
<evidence type="ECO:0000259" key="4">
    <source>
        <dbReference type="PROSITE" id="PS51720"/>
    </source>
</evidence>
<evidence type="ECO:0000256" key="3">
    <source>
        <dbReference type="ARBA" id="ARBA00023134"/>
    </source>
</evidence>
<dbReference type="PANTHER" id="PTHR10903:SF184">
    <property type="entry name" value="GTP-BINDING PROTEIN A"/>
    <property type="match status" value="1"/>
</dbReference>